<dbReference type="CDD" id="cd06170">
    <property type="entry name" value="LuxR_C_like"/>
    <property type="match status" value="1"/>
</dbReference>
<evidence type="ECO:0000256" key="1">
    <source>
        <dbReference type="ARBA" id="ARBA00023015"/>
    </source>
</evidence>
<dbReference type="KEGG" id="slom:PXH66_18490"/>
<dbReference type="AlphaFoldDB" id="A0AAE9ZVT8"/>
<dbReference type="SMART" id="SM00421">
    <property type="entry name" value="HTH_LUXR"/>
    <property type="match status" value="1"/>
</dbReference>
<dbReference type="Proteomes" id="UP001218638">
    <property type="component" value="Chromosome"/>
</dbReference>
<dbReference type="PANTHER" id="PTHR44688">
    <property type="entry name" value="DNA-BINDING TRANSCRIPTIONAL ACTIVATOR DEVR_DOSR"/>
    <property type="match status" value="1"/>
</dbReference>
<dbReference type="Gene3D" id="1.10.10.10">
    <property type="entry name" value="Winged helix-like DNA-binding domain superfamily/Winged helix DNA-binding domain"/>
    <property type="match status" value="1"/>
</dbReference>
<evidence type="ECO:0000256" key="3">
    <source>
        <dbReference type="ARBA" id="ARBA00023163"/>
    </source>
</evidence>
<organism evidence="5 6">
    <name type="scientific">Synoicihabitans lomoniglobus</name>
    <dbReference type="NCBI Taxonomy" id="2909285"/>
    <lineage>
        <taxon>Bacteria</taxon>
        <taxon>Pseudomonadati</taxon>
        <taxon>Verrucomicrobiota</taxon>
        <taxon>Opitutia</taxon>
        <taxon>Opitutales</taxon>
        <taxon>Opitutaceae</taxon>
        <taxon>Synoicihabitans</taxon>
    </lineage>
</organism>
<dbReference type="PRINTS" id="PR00038">
    <property type="entry name" value="HTHLUXR"/>
</dbReference>
<proteinExistence type="predicted"/>
<dbReference type="Pfam" id="PF00196">
    <property type="entry name" value="GerE"/>
    <property type="match status" value="1"/>
</dbReference>
<evidence type="ECO:0000259" key="4">
    <source>
        <dbReference type="PROSITE" id="PS50043"/>
    </source>
</evidence>
<evidence type="ECO:0000313" key="6">
    <source>
        <dbReference type="Proteomes" id="UP001218638"/>
    </source>
</evidence>
<evidence type="ECO:0000313" key="5">
    <source>
        <dbReference type="EMBL" id="WED64331.1"/>
    </source>
</evidence>
<protein>
    <submittedName>
        <fullName evidence="5">Helix-turn-helix domain-containing protein</fullName>
    </submittedName>
</protein>
<gene>
    <name evidence="5" type="ORF">PXH66_18490</name>
</gene>
<dbReference type="EMBL" id="CP119075">
    <property type="protein sequence ID" value="WED64331.1"/>
    <property type="molecule type" value="Genomic_DNA"/>
</dbReference>
<dbReference type="GO" id="GO:0003677">
    <property type="term" value="F:DNA binding"/>
    <property type="evidence" value="ECO:0007669"/>
    <property type="project" value="UniProtKB-KW"/>
</dbReference>
<reference evidence="5" key="1">
    <citation type="submission" date="2023-03" db="EMBL/GenBank/DDBJ databases">
        <title>Lomoglobus Profundus gen. nov., sp. nov., a novel member of the phylum Verrucomicrobia, isolated from deep-marine sediment of South China Sea.</title>
        <authorList>
            <person name="Ahmad T."/>
            <person name="Ishaq S.E."/>
            <person name="Wang F."/>
        </authorList>
    </citation>
    <scope>NUCLEOTIDE SEQUENCE</scope>
    <source>
        <strain evidence="5">LMO-M01</strain>
    </source>
</reference>
<keyword evidence="6" id="KW-1185">Reference proteome</keyword>
<keyword evidence="3" id="KW-0804">Transcription</keyword>
<dbReference type="PANTHER" id="PTHR44688:SF16">
    <property type="entry name" value="DNA-BINDING TRANSCRIPTIONAL ACTIVATOR DEVR_DOSR"/>
    <property type="match status" value="1"/>
</dbReference>
<dbReference type="PROSITE" id="PS50043">
    <property type="entry name" value="HTH_LUXR_2"/>
    <property type="match status" value="1"/>
</dbReference>
<accession>A0AAE9ZVT8</accession>
<evidence type="ECO:0000256" key="2">
    <source>
        <dbReference type="ARBA" id="ARBA00023125"/>
    </source>
</evidence>
<dbReference type="RefSeq" id="WP_330931004.1">
    <property type="nucleotide sequence ID" value="NZ_CP119075.1"/>
</dbReference>
<name>A0AAE9ZVT8_9BACT</name>
<feature type="domain" description="HTH luxR-type" evidence="4">
    <location>
        <begin position="81"/>
        <end position="144"/>
    </location>
</feature>
<keyword evidence="1" id="KW-0805">Transcription regulation</keyword>
<dbReference type="InterPro" id="IPR000792">
    <property type="entry name" value="Tscrpt_reg_LuxR_C"/>
</dbReference>
<dbReference type="InterPro" id="IPR036388">
    <property type="entry name" value="WH-like_DNA-bd_sf"/>
</dbReference>
<dbReference type="SUPFAM" id="SSF46894">
    <property type="entry name" value="C-terminal effector domain of the bipartite response regulators"/>
    <property type="match status" value="1"/>
</dbReference>
<keyword evidence="2" id="KW-0238">DNA-binding</keyword>
<sequence length="144" mass="16394">MARRDAWLELLAGLEWAIARRTDRGQIKLNPAAIRDLKKRGLCASDPPGRWESFLRAAGDLAIRESGLLIWQPLPAPASNRSSIRAPLTPREREVRQWLRTGKRPDEIAGILGCTRRTVQKHQQNLYRKLGVSRLSELLWQPDA</sequence>
<dbReference type="InterPro" id="IPR016032">
    <property type="entry name" value="Sig_transdc_resp-reg_C-effctor"/>
</dbReference>
<dbReference type="GO" id="GO:0006355">
    <property type="term" value="P:regulation of DNA-templated transcription"/>
    <property type="evidence" value="ECO:0007669"/>
    <property type="project" value="InterPro"/>
</dbReference>